<dbReference type="Proteomes" id="UP000243459">
    <property type="component" value="Chromosome 2"/>
</dbReference>
<evidence type="ECO:0000256" key="3">
    <source>
        <dbReference type="ARBA" id="ARBA00023002"/>
    </source>
</evidence>
<reference evidence="8" key="1">
    <citation type="journal article" date="2017" name="Nat. Commun.">
        <title>The asparagus genome sheds light on the origin and evolution of a young Y chromosome.</title>
        <authorList>
            <person name="Harkess A."/>
            <person name="Zhou J."/>
            <person name="Xu C."/>
            <person name="Bowers J.E."/>
            <person name="Van der Hulst R."/>
            <person name="Ayyampalayam S."/>
            <person name="Mercati F."/>
            <person name="Riccardi P."/>
            <person name="McKain M.R."/>
            <person name="Kakrana A."/>
            <person name="Tang H."/>
            <person name="Ray J."/>
            <person name="Groenendijk J."/>
            <person name="Arikit S."/>
            <person name="Mathioni S.M."/>
            <person name="Nakano M."/>
            <person name="Shan H."/>
            <person name="Telgmann-Rauber A."/>
            <person name="Kanno A."/>
            <person name="Yue Z."/>
            <person name="Chen H."/>
            <person name="Li W."/>
            <person name="Chen Y."/>
            <person name="Xu X."/>
            <person name="Zhang Y."/>
            <person name="Luo S."/>
            <person name="Chen H."/>
            <person name="Gao J."/>
            <person name="Mao Z."/>
            <person name="Pires J.C."/>
            <person name="Luo M."/>
            <person name="Kudrna D."/>
            <person name="Wing R.A."/>
            <person name="Meyers B.C."/>
            <person name="Yi K."/>
            <person name="Kong H."/>
            <person name="Lavrijsen P."/>
            <person name="Sunseri F."/>
            <person name="Falavigna A."/>
            <person name="Ye Y."/>
            <person name="Leebens-Mack J.H."/>
            <person name="Chen G."/>
        </authorList>
    </citation>
    <scope>NUCLEOTIDE SEQUENCE [LARGE SCALE GENOMIC DNA]</scope>
    <source>
        <strain evidence="8">cv. DH0086</strain>
    </source>
</reference>
<keyword evidence="4 5" id="KW-0408">Iron</keyword>
<evidence type="ECO:0000313" key="8">
    <source>
        <dbReference type="Proteomes" id="UP000243459"/>
    </source>
</evidence>
<keyword evidence="8" id="KW-1185">Reference proteome</keyword>
<dbReference type="OMA" id="IARDSWI"/>
<dbReference type="InterPro" id="IPR005123">
    <property type="entry name" value="Oxoglu/Fe-dep_dioxygenase_dom"/>
</dbReference>
<gene>
    <name evidence="7" type="ORF">A4U43_C02F2650</name>
</gene>
<dbReference type="AlphaFoldDB" id="A0A5P1FI15"/>
<evidence type="ECO:0000256" key="4">
    <source>
        <dbReference type="ARBA" id="ARBA00023004"/>
    </source>
</evidence>
<dbReference type="PANTHER" id="PTHR47991">
    <property type="entry name" value="OXOGLUTARATE/IRON-DEPENDENT DIOXYGENASE"/>
    <property type="match status" value="1"/>
</dbReference>
<dbReference type="InterPro" id="IPR027443">
    <property type="entry name" value="IPNS-like_sf"/>
</dbReference>
<dbReference type="EMBL" id="CM007382">
    <property type="protein sequence ID" value="ONK77057.1"/>
    <property type="molecule type" value="Genomic_DNA"/>
</dbReference>
<protein>
    <recommendedName>
        <fullName evidence="6">Fe2OG dioxygenase domain-containing protein</fullName>
    </recommendedName>
</protein>
<evidence type="ECO:0000259" key="6">
    <source>
        <dbReference type="PROSITE" id="PS51471"/>
    </source>
</evidence>
<organism evidence="7 8">
    <name type="scientific">Asparagus officinalis</name>
    <name type="common">Garden asparagus</name>
    <dbReference type="NCBI Taxonomy" id="4686"/>
    <lineage>
        <taxon>Eukaryota</taxon>
        <taxon>Viridiplantae</taxon>
        <taxon>Streptophyta</taxon>
        <taxon>Embryophyta</taxon>
        <taxon>Tracheophyta</taxon>
        <taxon>Spermatophyta</taxon>
        <taxon>Magnoliopsida</taxon>
        <taxon>Liliopsida</taxon>
        <taxon>Asparagales</taxon>
        <taxon>Asparagaceae</taxon>
        <taxon>Asparagoideae</taxon>
        <taxon>Asparagus</taxon>
    </lineage>
</organism>
<keyword evidence="2 5" id="KW-0479">Metal-binding</keyword>
<dbReference type="Gramene" id="ONK77057">
    <property type="protein sequence ID" value="ONK77057"/>
    <property type="gene ID" value="A4U43_C02F2650"/>
</dbReference>
<sequence length="279" mass="31543">MKAISDACKEWGFFQVINHGVSLDLVAKMRTVWREFFHLPVEAKKKLANSPKTYEGYGSRLGVEKGAILDWGDYYFLHVLPEHVKNYDKWPANPESCREITEEYGRDVVKLCGTLMKVLSISLGLDVGYLQKAFGGDEVGACIRVNYYPKCPQPDLTLGLSAHSDPGVLTIVLADDRVKGLQVRKGNAWVNVQPEPNAFIVNIGDQMQGDGQTHTAERFCVVLFYNPRSDLPLFPARELVTTERPQLYQPMTFNEYRLYIRKRGPKGKTQVESLKAIDV</sequence>
<dbReference type="GO" id="GO:0046872">
    <property type="term" value="F:metal ion binding"/>
    <property type="evidence" value="ECO:0007669"/>
    <property type="project" value="UniProtKB-KW"/>
</dbReference>
<dbReference type="InterPro" id="IPR044861">
    <property type="entry name" value="IPNS-like_FE2OG_OXY"/>
</dbReference>
<dbReference type="InterPro" id="IPR050295">
    <property type="entry name" value="Plant_2OG-oxidoreductases"/>
</dbReference>
<dbReference type="Gene3D" id="2.60.120.330">
    <property type="entry name" value="B-lactam Antibiotic, Isopenicillin N Synthase, Chain"/>
    <property type="match status" value="1"/>
</dbReference>
<dbReference type="InterPro" id="IPR026992">
    <property type="entry name" value="DIOX_N"/>
</dbReference>
<comment type="similarity">
    <text evidence="1 5">Belongs to the iron/ascorbate-dependent oxidoreductase family.</text>
</comment>
<dbReference type="GO" id="GO:0016491">
    <property type="term" value="F:oxidoreductase activity"/>
    <property type="evidence" value="ECO:0007669"/>
    <property type="project" value="UniProtKB-KW"/>
</dbReference>
<evidence type="ECO:0000256" key="5">
    <source>
        <dbReference type="RuleBase" id="RU003682"/>
    </source>
</evidence>
<dbReference type="SUPFAM" id="SSF51197">
    <property type="entry name" value="Clavaminate synthase-like"/>
    <property type="match status" value="1"/>
</dbReference>
<dbReference type="Pfam" id="PF03171">
    <property type="entry name" value="2OG-FeII_Oxy"/>
    <property type="match status" value="1"/>
</dbReference>
<evidence type="ECO:0000256" key="2">
    <source>
        <dbReference type="ARBA" id="ARBA00022723"/>
    </source>
</evidence>
<feature type="domain" description="Fe2OG dioxygenase" evidence="6">
    <location>
        <begin position="138"/>
        <end position="227"/>
    </location>
</feature>
<evidence type="ECO:0000313" key="7">
    <source>
        <dbReference type="EMBL" id="ONK77057.1"/>
    </source>
</evidence>
<name>A0A5P1FI15_ASPOF</name>
<evidence type="ECO:0000256" key="1">
    <source>
        <dbReference type="ARBA" id="ARBA00008056"/>
    </source>
</evidence>
<dbReference type="PROSITE" id="PS51471">
    <property type="entry name" value="FE2OG_OXY"/>
    <property type="match status" value="1"/>
</dbReference>
<keyword evidence="3 5" id="KW-0560">Oxidoreductase</keyword>
<dbReference type="Pfam" id="PF14226">
    <property type="entry name" value="DIOX_N"/>
    <property type="match status" value="1"/>
</dbReference>
<accession>A0A5P1FI15</accession>
<proteinExistence type="inferred from homology"/>